<dbReference type="Pfam" id="PF13432">
    <property type="entry name" value="TPR_16"/>
    <property type="match status" value="1"/>
</dbReference>
<keyword evidence="1" id="KW-0802">TPR repeat</keyword>
<evidence type="ECO:0000313" key="3">
    <source>
        <dbReference type="EMBL" id="MFD1985712.1"/>
    </source>
</evidence>
<dbReference type="PROSITE" id="PS50125">
    <property type="entry name" value="GUANYLATE_CYCLASE_2"/>
    <property type="match status" value="1"/>
</dbReference>
<gene>
    <name evidence="3" type="ORF">ACFSOZ_25015</name>
</gene>
<evidence type="ECO:0000259" key="2">
    <source>
        <dbReference type="PROSITE" id="PS50125"/>
    </source>
</evidence>
<dbReference type="InterPro" id="IPR011990">
    <property type="entry name" value="TPR-like_helical_dom_sf"/>
</dbReference>
<dbReference type="EC" id="2.7.7.-" evidence="3"/>
<keyword evidence="3" id="KW-0548">Nucleotidyltransferase</keyword>
<dbReference type="CDD" id="cd07302">
    <property type="entry name" value="CHD"/>
    <property type="match status" value="1"/>
</dbReference>
<keyword evidence="4" id="KW-1185">Reference proteome</keyword>
<dbReference type="Gene3D" id="3.30.70.1230">
    <property type="entry name" value="Nucleotide cyclase"/>
    <property type="match status" value="1"/>
</dbReference>
<organism evidence="3 4">
    <name type="scientific">Mesorhizobium newzealandense</name>
    <dbReference type="NCBI Taxonomy" id="1300302"/>
    <lineage>
        <taxon>Bacteria</taxon>
        <taxon>Pseudomonadati</taxon>
        <taxon>Pseudomonadota</taxon>
        <taxon>Alphaproteobacteria</taxon>
        <taxon>Hyphomicrobiales</taxon>
        <taxon>Phyllobacteriaceae</taxon>
        <taxon>Mesorhizobium</taxon>
    </lineage>
</organism>
<dbReference type="RefSeq" id="WP_379102242.1">
    <property type="nucleotide sequence ID" value="NZ_JBHUGZ010000017.1"/>
</dbReference>
<dbReference type="EMBL" id="JBHUGZ010000017">
    <property type="protein sequence ID" value="MFD1985712.1"/>
    <property type="molecule type" value="Genomic_DNA"/>
</dbReference>
<dbReference type="SUPFAM" id="SSF52964">
    <property type="entry name" value="TolB, N-terminal domain"/>
    <property type="match status" value="1"/>
</dbReference>
<comment type="caution">
    <text evidence="3">The sequence shown here is derived from an EMBL/GenBank/DDBJ whole genome shotgun (WGS) entry which is preliminary data.</text>
</comment>
<dbReference type="Proteomes" id="UP001597405">
    <property type="component" value="Unassembled WGS sequence"/>
</dbReference>
<dbReference type="PROSITE" id="PS50005">
    <property type="entry name" value="TPR"/>
    <property type="match status" value="1"/>
</dbReference>
<dbReference type="Pfam" id="PF13414">
    <property type="entry name" value="TPR_11"/>
    <property type="match status" value="1"/>
</dbReference>
<sequence length="585" mass="64737">MTKQRVQRRLAAIMSADVVGYSRLMGADETGTLSALKELRRNLISPILTEYRGRLVKLMGDGALIEFASAVDAVECAVCIQRRVAERNLAMPDSASISFRIGVNVGDIIIDGEDIYGDGVNVAARLEKLADPGGICISGMAFDQVKGKLDAGFQDFGTHQVRNIADPVRTYRVVAASVSSQPAGPIPLPAKPSIAVLPFDNMSDDHAQEYFSDGISEDLTTALSRFEWLFVIARNSAFTYKGKAVDVKKIRRELGVRYILEGSVRRAGDRVRINAQLIDAESDRHVWAQRYDRKMDDLFELQDDIVASIASVVGPEITLAEIERARGKRPDDLGAWDHYLRAIAAYHRMTKQDVEAAIADLRRAIEIDPDFANAHALLGQCHVHIGLRGWIRPARLAFEEARRWAEKAVHLAPTNPQANQSLAFMLAVTGETEQAIRVAQRAIELNSNYAEAYAVLGHALVFRGDLEGGLAACQRAERGNPRDSRGTWLYDAMGHAYFFLGDYEKAIDVSKKGLQQDPALFGALVTLACSYARQGRAKEAKHYVDELLRLIPRYSLRALRKNPMFVDPKMADDLVECMRLAGLPD</sequence>
<dbReference type="InterPro" id="IPR029787">
    <property type="entry name" value="Nucleotide_cyclase"/>
</dbReference>
<dbReference type="Gene3D" id="1.25.40.10">
    <property type="entry name" value="Tetratricopeptide repeat domain"/>
    <property type="match status" value="2"/>
</dbReference>
<keyword evidence="3" id="KW-0808">Transferase</keyword>
<dbReference type="SUPFAM" id="SSF55073">
    <property type="entry name" value="Nucleotide cyclase"/>
    <property type="match status" value="1"/>
</dbReference>
<evidence type="ECO:0000313" key="4">
    <source>
        <dbReference type="Proteomes" id="UP001597405"/>
    </source>
</evidence>
<protein>
    <submittedName>
        <fullName evidence="3">Adenylate/guanylate cyclase domain-containing protein</fullName>
        <ecNumber evidence="3">2.7.7.-</ecNumber>
    </submittedName>
</protein>
<dbReference type="InterPro" id="IPR001054">
    <property type="entry name" value="A/G_cyclase"/>
</dbReference>
<accession>A0ABW4UDU0</accession>
<name>A0ABW4UDU0_9HYPH</name>
<feature type="repeat" description="TPR" evidence="1">
    <location>
        <begin position="487"/>
        <end position="520"/>
    </location>
</feature>
<dbReference type="InterPro" id="IPR050697">
    <property type="entry name" value="Adenylyl/Guanylyl_Cyclase_3/4"/>
</dbReference>
<dbReference type="Pfam" id="PF13181">
    <property type="entry name" value="TPR_8"/>
    <property type="match status" value="1"/>
</dbReference>
<feature type="domain" description="Guanylate cyclase" evidence="2">
    <location>
        <begin position="12"/>
        <end position="127"/>
    </location>
</feature>
<dbReference type="InterPro" id="IPR019734">
    <property type="entry name" value="TPR_rpt"/>
</dbReference>
<dbReference type="GO" id="GO:0016779">
    <property type="term" value="F:nucleotidyltransferase activity"/>
    <property type="evidence" value="ECO:0007669"/>
    <property type="project" value="UniProtKB-KW"/>
</dbReference>
<proteinExistence type="predicted"/>
<dbReference type="SMART" id="SM00028">
    <property type="entry name" value="TPR"/>
    <property type="match status" value="5"/>
</dbReference>
<dbReference type="Pfam" id="PF00211">
    <property type="entry name" value="Guanylate_cyc"/>
    <property type="match status" value="1"/>
</dbReference>
<reference evidence="4" key="1">
    <citation type="journal article" date="2019" name="Int. J. Syst. Evol. Microbiol.">
        <title>The Global Catalogue of Microorganisms (GCM) 10K type strain sequencing project: providing services to taxonomists for standard genome sequencing and annotation.</title>
        <authorList>
            <consortium name="The Broad Institute Genomics Platform"/>
            <consortium name="The Broad Institute Genome Sequencing Center for Infectious Disease"/>
            <person name="Wu L."/>
            <person name="Ma J."/>
        </authorList>
    </citation>
    <scope>NUCLEOTIDE SEQUENCE [LARGE SCALE GENOMIC DNA]</scope>
    <source>
        <strain evidence="4">CGMCC 1.16225</strain>
    </source>
</reference>
<dbReference type="SUPFAM" id="SSF48452">
    <property type="entry name" value="TPR-like"/>
    <property type="match status" value="1"/>
</dbReference>
<dbReference type="PANTHER" id="PTHR43081:SF19">
    <property type="entry name" value="PH-SENSITIVE ADENYLATE CYCLASE RV1264"/>
    <property type="match status" value="1"/>
</dbReference>
<evidence type="ECO:0000256" key="1">
    <source>
        <dbReference type="PROSITE-ProRule" id="PRU00339"/>
    </source>
</evidence>
<dbReference type="Gene3D" id="3.40.50.10070">
    <property type="entry name" value="TolB, N-terminal domain"/>
    <property type="match status" value="1"/>
</dbReference>
<dbReference type="PANTHER" id="PTHR43081">
    <property type="entry name" value="ADENYLATE CYCLASE, TERMINAL-DIFFERENTIATION SPECIFIC-RELATED"/>
    <property type="match status" value="1"/>
</dbReference>